<dbReference type="Gene3D" id="3.40.50.410">
    <property type="entry name" value="von Willebrand factor, type A domain"/>
    <property type="match status" value="1"/>
</dbReference>
<keyword evidence="1" id="KW-0472">Membrane</keyword>
<dbReference type="SUPFAM" id="SSF52317">
    <property type="entry name" value="Class I glutamine amidotransferase-like"/>
    <property type="match status" value="1"/>
</dbReference>
<dbReference type="PANTHER" id="PTHR37464:SF1">
    <property type="entry name" value="BLL2463 PROTEIN"/>
    <property type="match status" value="1"/>
</dbReference>
<dbReference type="InterPro" id="IPR029062">
    <property type="entry name" value="Class_I_gatase-like"/>
</dbReference>
<dbReference type="Gene3D" id="2.60.40.10">
    <property type="entry name" value="Immunoglobulins"/>
    <property type="match status" value="1"/>
</dbReference>
<dbReference type="CDD" id="cd00198">
    <property type="entry name" value="vWFA"/>
    <property type="match status" value="1"/>
</dbReference>
<dbReference type="Gene3D" id="3.40.50.880">
    <property type="match status" value="1"/>
</dbReference>
<dbReference type="Pfam" id="PF07584">
    <property type="entry name" value="BatA"/>
    <property type="match status" value="1"/>
</dbReference>
<dbReference type="RefSeq" id="WP_338687266.1">
    <property type="nucleotide sequence ID" value="NZ_AP024702.1"/>
</dbReference>
<dbReference type="SMART" id="SM00758">
    <property type="entry name" value="PA14"/>
    <property type="match status" value="1"/>
</dbReference>
<accession>A0ABN6H9H0</accession>
<reference evidence="3 4" key="1">
    <citation type="submission" date="2021-06" db="EMBL/GenBank/DDBJ databases">
        <title>Complete genome of Haloferula helveola possessing various polysaccharide degrading enzymes.</title>
        <authorList>
            <person name="Takami H."/>
            <person name="Huang C."/>
            <person name="Hamasaki K."/>
        </authorList>
    </citation>
    <scope>NUCLEOTIDE SEQUENCE [LARGE SCALE GENOMIC DNA]</scope>
    <source>
        <strain evidence="3 4">CN-1</strain>
    </source>
</reference>
<dbReference type="Proteomes" id="UP001374893">
    <property type="component" value="Chromosome"/>
</dbReference>
<dbReference type="SUPFAM" id="SSF56988">
    <property type="entry name" value="Anthrax protective antigen"/>
    <property type="match status" value="1"/>
</dbReference>
<organism evidence="3 4">
    <name type="scientific">Haloferula helveola</name>
    <dbReference type="NCBI Taxonomy" id="490095"/>
    <lineage>
        <taxon>Bacteria</taxon>
        <taxon>Pseudomonadati</taxon>
        <taxon>Verrucomicrobiota</taxon>
        <taxon>Verrucomicrobiia</taxon>
        <taxon>Verrucomicrobiales</taxon>
        <taxon>Verrucomicrobiaceae</taxon>
        <taxon>Haloferula</taxon>
    </lineage>
</organism>
<gene>
    <name evidence="3" type="ORF">HAHE_41940</name>
</gene>
<feature type="transmembrane region" description="Helical" evidence="1">
    <location>
        <begin position="113"/>
        <end position="132"/>
    </location>
</feature>
<dbReference type="PANTHER" id="PTHR37464">
    <property type="entry name" value="BLL2463 PROTEIN"/>
    <property type="match status" value="1"/>
</dbReference>
<sequence>MLFLNAWLLAGLAGVGIPILIHLVRKQAAKPIDWGAMRFLFDTLVVRRRKMEWEDLLLMAARCLLLALVALAVARPFVPPDSSVPWMFVLPASLLGIALFGGSFVLSNAKWRWLIRGGAMLLLLAVAGMIWLEKQLNLKRFEASGRRDVALVIDASDSMTIADAGGRTIFERAVSEARDLVNEAPRGTAFTVVLGGPAPQAVTAAPLTHRADVLGVLEGLKPVGGTFRAHDALGMATVALNEGLNASKEIIVFTDDQRHGWRLDNPGSWDGLGEAWEGMTAKPKLLLRSFGEPELYRNVALGNFELSRTVVGTDREVGIFVTVTNAGEEPVTPGPVELEIEGKIAGEQPVGLLVPGQSETVGFRHKFAKAGPAIIRARIAAKDDLGADDRLERVVAVRERLPVLIVDGNPTGGFFERASGYTALALAPGQALAGGSGGKYLMDPEVISAASLRADDLEGRDVVVLADVARLPKPVAERLATEVANGAGLVTIAGPRAEGAFYNTWRGAAGPVMPMPVGEESVEVDGLRLAPSTYVHEALEMFKESGDLDEALVRRWRKLGDPVDGAAQGAAFANGDAFLGSRVYGKGRSLMVSCAFDARAGNLPAKRAFVPLVHELVTWAAGGGISLNLKSNWSPSVVVGQGGGGLSARYFRRRGDKAVLERIDPGIDFRWMNEKAGKQLPLDDFRVEWEATLVPPVSGTYVFAVEVDDEFGLKIGDGPRMRAGVGKNELGRVTLEAGVPVEFKADYREDSGEAYVRLFWTPPGKAEQIVPANVFVPVRDATGEILKVIDPEGLAREAKVSAGRRGEELAIGGPAVPGIYEVEVGDIGATWLNGWKGGTLPVAVVRDEVESRFESMDKDDLEVMRSKLVVVEPRSVDDMLGVLQGKGFGREIWKVVAIAAFVLFLLESMLSRWVSKSRRMAEDVRVEFGDQPAWEGGRR</sequence>
<dbReference type="PROSITE" id="PS51820">
    <property type="entry name" value="PA14"/>
    <property type="match status" value="1"/>
</dbReference>
<dbReference type="CDD" id="cd03143">
    <property type="entry name" value="A4_beta-galactosidase_middle_domain"/>
    <property type="match status" value="1"/>
</dbReference>
<dbReference type="Pfam" id="PF07691">
    <property type="entry name" value="PA14"/>
    <property type="match status" value="1"/>
</dbReference>
<feature type="domain" description="PA14" evidence="2">
    <location>
        <begin position="641"/>
        <end position="774"/>
    </location>
</feature>
<proteinExistence type="predicted"/>
<evidence type="ECO:0000256" key="1">
    <source>
        <dbReference type="SAM" id="Phobius"/>
    </source>
</evidence>
<dbReference type="InterPro" id="IPR036465">
    <property type="entry name" value="vWFA_dom_sf"/>
</dbReference>
<dbReference type="Pfam" id="PF13519">
    <property type="entry name" value="VWA_2"/>
    <property type="match status" value="1"/>
</dbReference>
<feature type="transmembrane region" description="Helical" evidence="1">
    <location>
        <begin position="6"/>
        <end position="24"/>
    </location>
</feature>
<dbReference type="Gene3D" id="3.90.182.10">
    <property type="entry name" value="Toxin - Anthrax Protective Antigen,domain 1"/>
    <property type="match status" value="1"/>
</dbReference>
<protein>
    <recommendedName>
        <fullName evidence="2">PA14 domain-containing protein</fullName>
    </recommendedName>
</protein>
<dbReference type="InterPro" id="IPR013783">
    <property type="entry name" value="Ig-like_fold"/>
</dbReference>
<dbReference type="InterPro" id="IPR002035">
    <property type="entry name" value="VWF_A"/>
</dbReference>
<dbReference type="NCBIfam" id="TIGR02226">
    <property type="entry name" value="two_anch"/>
    <property type="match status" value="1"/>
</dbReference>
<evidence type="ECO:0000313" key="3">
    <source>
        <dbReference type="EMBL" id="BCX50286.1"/>
    </source>
</evidence>
<dbReference type="SUPFAM" id="SSF53300">
    <property type="entry name" value="vWA-like"/>
    <property type="match status" value="1"/>
</dbReference>
<keyword evidence="4" id="KW-1185">Reference proteome</keyword>
<dbReference type="InterPro" id="IPR024163">
    <property type="entry name" value="Aerotolerance_reg_N"/>
</dbReference>
<feature type="transmembrane region" description="Helical" evidence="1">
    <location>
        <begin position="84"/>
        <end position="106"/>
    </location>
</feature>
<keyword evidence="1" id="KW-1133">Transmembrane helix</keyword>
<evidence type="ECO:0000259" key="2">
    <source>
        <dbReference type="PROSITE" id="PS51820"/>
    </source>
</evidence>
<dbReference type="EMBL" id="AP024702">
    <property type="protein sequence ID" value="BCX50286.1"/>
    <property type="molecule type" value="Genomic_DNA"/>
</dbReference>
<dbReference type="InterPro" id="IPR011658">
    <property type="entry name" value="PA14_dom"/>
</dbReference>
<feature type="transmembrane region" description="Helical" evidence="1">
    <location>
        <begin position="56"/>
        <end position="78"/>
    </location>
</feature>
<feature type="transmembrane region" description="Helical" evidence="1">
    <location>
        <begin position="892"/>
        <end position="910"/>
    </location>
</feature>
<evidence type="ECO:0000313" key="4">
    <source>
        <dbReference type="Proteomes" id="UP001374893"/>
    </source>
</evidence>
<dbReference type="InterPro" id="IPR011933">
    <property type="entry name" value="Double_TM_dom"/>
</dbReference>
<keyword evidence="1" id="KW-0812">Transmembrane</keyword>
<name>A0ABN6H9H0_9BACT</name>
<dbReference type="InterPro" id="IPR037524">
    <property type="entry name" value="PA14/GLEYA"/>
</dbReference>